<sequence>MPTGNSDSGETLVRPPDPDSRRGVSRRRLLQATGTAGLASVAGCTGYLGSTQDGVEYWTLFGGGDGDVMEAMVDEINDGDEYDLQINRQRVPWDEHYGRLYTSMVGGNPPDVAVMHSRMMRDYEESLVPMTDAIGTEPYLEEVAQGGVVDGEQLAVPLDTHPFGLYYNKEIFEEAGLDPEEPPNTPERFQEAAEAIVENTDHYAFDYPDGEFHAETMRMLLHGRGGELLTDTHEPAFDTEDGLAVVQEMHDWVHEHEWAPVDPGTGWDAWNRGEVGMKIEGTWHVTVVREAGFDFGLAEPFVMPEADDPVTLGDSHMLIIPESDERTDAQLEDAFETVRLLSQEFNDRWGYDAGHLPASEAAIESDELRDSQTWDDTLETFYTMVEEEQFIRPPATPNVEEYMEQIYQPLDDMRAGNATPEEVIEDAAAGVRRTFERRS</sequence>
<dbReference type="PANTHER" id="PTHR43649:SF30">
    <property type="entry name" value="ABC TRANSPORTER SUBSTRATE-BINDING PROTEIN"/>
    <property type="match status" value="1"/>
</dbReference>
<dbReference type="OrthoDB" id="30637at2157"/>
<dbReference type="Pfam" id="PF13416">
    <property type="entry name" value="SBP_bac_8"/>
    <property type="match status" value="1"/>
</dbReference>
<keyword evidence="3" id="KW-1185">Reference proteome</keyword>
<accession>A0A202EC89</accession>
<dbReference type="PROSITE" id="PS51318">
    <property type="entry name" value="TAT"/>
    <property type="match status" value="1"/>
</dbReference>
<dbReference type="AlphaFoldDB" id="A0A202EC89"/>
<dbReference type="SUPFAM" id="SSF53850">
    <property type="entry name" value="Periplasmic binding protein-like II"/>
    <property type="match status" value="1"/>
</dbReference>
<proteinExistence type="predicted"/>
<dbReference type="InterPro" id="IPR050490">
    <property type="entry name" value="Bact_solute-bd_prot1"/>
</dbReference>
<protein>
    <submittedName>
        <fullName evidence="2">ABC transporter substrate-binding protein</fullName>
    </submittedName>
</protein>
<gene>
    <name evidence="2" type="ORF">B2G88_03280</name>
</gene>
<organism evidence="2 3">
    <name type="scientific">Natronolimnobius baerhuensis</name>
    <dbReference type="NCBI Taxonomy" id="253108"/>
    <lineage>
        <taxon>Archaea</taxon>
        <taxon>Methanobacteriati</taxon>
        <taxon>Methanobacteriota</taxon>
        <taxon>Stenosarchaea group</taxon>
        <taxon>Halobacteria</taxon>
        <taxon>Halobacteriales</taxon>
        <taxon>Natrialbaceae</taxon>
        <taxon>Natronolimnobius</taxon>
    </lineage>
</organism>
<dbReference type="InterPro" id="IPR006311">
    <property type="entry name" value="TAT_signal"/>
</dbReference>
<name>A0A202EC89_9EURY</name>
<feature type="region of interest" description="Disordered" evidence="1">
    <location>
        <begin position="1"/>
        <end position="24"/>
    </location>
</feature>
<dbReference type="EMBL" id="MWPH01000001">
    <property type="protein sequence ID" value="OVE85849.1"/>
    <property type="molecule type" value="Genomic_DNA"/>
</dbReference>
<evidence type="ECO:0000313" key="2">
    <source>
        <dbReference type="EMBL" id="OVE85849.1"/>
    </source>
</evidence>
<evidence type="ECO:0000256" key="1">
    <source>
        <dbReference type="SAM" id="MobiDB-lite"/>
    </source>
</evidence>
<dbReference type="PANTHER" id="PTHR43649">
    <property type="entry name" value="ARABINOSE-BINDING PROTEIN-RELATED"/>
    <property type="match status" value="1"/>
</dbReference>
<dbReference type="InterPro" id="IPR006059">
    <property type="entry name" value="SBP"/>
</dbReference>
<comment type="caution">
    <text evidence="2">The sequence shown here is derived from an EMBL/GenBank/DDBJ whole genome shotgun (WGS) entry which is preliminary data.</text>
</comment>
<dbReference type="RefSeq" id="WP_087713959.1">
    <property type="nucleotide sequence ID" value="NZ_MWPH01000001.1"/>
</dbReference>
<evidence type="ECO:0000313" key="3">
    <source>
        <dbReference type="Proteomes" id="UP000196084"/>
    </source>
</evidence>
<dbReference type="Proteomes" id="UP000196084">
    <property type="component" value="Unassembled WGS sequence"/>
</dbReference>
<reference evidence="2 3" key="1">
    <citation type="submission" date="2017-02" db="EMBL/GenBank/DDBJ databases">
        <title>Natronthermophilus aegyptiacus gen. nov.,sp. nov., an aerobic, extremely halophilic alkalithermophilic archaeon isolated from the athalassohaline Wadi An Natrun, Egypt.</title>
        <authorList>
            <person name="Zhao B."/>
        </authorList>
    </citation>
    <scope>NUCLEOTIDE SEQUENCE [LARGE SCALE GENOMIC DNA]</scope>
    <source>
        <strain evidence="2 3">CGMCC 1.3597</strain>
    </source>
</reference>
<dbReference type="Gene3D" id="3.40.190.10">
    <property type="entry name" value="Periplasmic binding protein-like II"/>
    <property type="match status" value="1"/>
</dbReference>